<dbReference type="SUPFAM" id="SSF52151">
    <property type="entry name" value="FabD/lysophospholipase-like"/>
    <property type="match status" value="1"/>
</dbReference>
<proteinExistence type="predicted"/>
<dbReference type="Proteomes" id="UP000094472">
    <property type="component" value="Unassembled WGS sequence"/>
</dbReference>
<dbReference type="InterPro" id="IPR016035">
    <property type="entry name" value="Acyl_Trfase/lysoPLipase"/>
</dbReference>
<dbReference type="Gene3D" id="3.40.1090.10">
    <property type="entry name" value="Cytosolic phospholipase A2 catalytic domain"/>
    <property type="match status" value="1"/>
</dbReference>
<keyword evidence="2" id="KW-1185">Reference proteome</keyword>
<dbReference type="EMBL" id="LPWF01000025">
    <property type="protein sequence ID" value="ODR97680.1"/>
    <property type="molecule type" value="Genomic_DNA"/>
</dbReference>
<dbReference type="STRING" id="1774969.AUC69_11285"/>
<comment type="caution">
    <text evidence="1">The sequence shown here is derived from an EMBL/GenBank/DDBJ whole genome shotgun (WGS) entry which is preliminary data.</text>
</comment>
<evidence type="ECO:0008006" key="3">
    <source>
        <dbReference type="Google" id="ProtNLM"/>
    </source>
</evidence>
<dbReference type="AlphaFoldDB" id="A0A1E3VVX0"/>
<dbReference type="OrthoDB" id="9813090at2"/>
<organism evidence="1 2">
    <name type="scientific">Methyloceanibacter superfactus</name>
    <dbReference type="NCBI Taxonomy" id="1774969"/>
    <lineage>
        <taxon>Bacteria</taxon>
        <taxon>Pseudomonadati</taxon>
        <taxon>Pseudomonadota</taxon>
        <taxon>Alphaproteobacteria</taxon>
        <taxon>Hyphomicrobiales</taxon>
        <taxon>Hyphomicrobiaceae</taxon>
        <taxon>Methyloceanibacter</taxon>
    </lineage>
</organism>
<name>A0A1E3VVX0_9HYPH</name>
<protein>
    <recommendedName>
        <fullName evidence="3">PNPLA domain-containing protein</fullName>
    </recommendedName>
</protein>
<reference evidence="1 2" key="1">
    <citation type="journal article" date="2016" name="Environ. Microbiol.">
        <title>New Methyloceanibacter diversity from North Sea sediments includes methanotroph containing solely the soluble methane monooxygenase.</title>
        <authorList>
            <person name="Vekeman B."/>
            <person name="Kerckhof F.M."/>
            <person name="Cremers G."/>
            <person name="de Vos P."/>
            <person name="Vandamme P."/>
            <person name="Boon N."/>
            <person name="Op den Camp H.J."/>
            <person name="Heylen K."/>
        </authorList>
    </citation>
    <scope>NUCLEOTIDE SEQUENCE [LARGE SCALE GENOMIC DNA]</scope>
    <source>
        <strain evidence="1 2">R-67175</strain>
    </source>
</reference>
<evidence type="ECO:0000313" key="1">
    <source>
        <dbReference type="EMBL" id="ODR97680.1"/>
    </source>
</evidence>
<gene>
    <name evidence="1" type="ORF">AUC69_11285</name>
</gene>
<sequence>MRGKIVRRLPLLVLAGLIPKVKLGRTDLLEQFYDKFYGYTTLHELRERNPGAPALHILTTNLSSGQLCSFTPDGFCIDSPQGTELYETYAISTALAVAASSSYPLFFPPIELTAERLQVDMAAFQSPFSYVTDGGIFDNLGARKLALLDRDIDFDHVIISDAGATFDPNYTKRFRSLLNAASRSADILMKRVGELEYERVQEQNIFSEDLLKDEHRLSRFRFTQLATEVHPHEDPHALHLNVQRAAKSIRTDLDKFSDVEVRTLVAHGYCVGRYVMKDLCAEKPEVLDKPLWIPKCVAESPRALDRKMSADHKAVITARRLLRSARVRLHFFSLRDPWGVVNLTLALATLYLLGSLFLNTFDYFLAWPDSYSMRVTYQDYLPEWEENMLDPEQRAAIDRFRQTGEMPVEAGLLKAVQDFKRQENVVGRVGRGKASLRVRDDFVHGTAFFRFPGEFRRVVFLLSGEARYVANEQKLDVTFKQFDRGENGNHRRHPTARFEVEFHQTEDGYAGDFFHPQSKNVKLGEMTLEKSWSPINWLLKIWLSL</sequence>
<accession>A0A1E3VVX0</accession>
<evidence type="ECO:0000313" key="2">
    <source>
        <dbReference type="Proteomes" id="UP000094472"/>
    </source>
</evidence>
<dbReference type="RefSeq" id="WP_069441767.1">
    <property type="nucleotide sequence ID" value="NZ_LPWF01000025.1"/>
</dbReference>